<dbReference type="Proteomes" id="UP000683360">
    <property type="component" value="Unassembled WGS sequence"/>
</dbReference>
<protein>
    <recommendedName>
        <fullName evidence="7">Fibrinogen C-terminal domain-containing protein</fullName>
    </recommendedName>
</protein>
<keyword evidence="2" id="KW-0768">Sushi</keyword>
<name>A0A8S3TY97_MYTED</name>
<dbReference type="OrthoDB" id="10344249at2759"/>
<evidence type="ECO:0000259" key="4">
    <source>
        <dbReference type="PROSITE" id="PS51406"/>
    </source>
</evidence>
<dbReference type="PANTHER" id="PTHR45128:SF1">
    <property type="entry name" value="S-ADENOSYLMETHIONINE-DEPENDENT METHYLTRANSFERASE RV2258C"/>
    <property type="match status" value="1"/>
</dbReference>
<keyword evidence="1" id="KW-1015">Disulfide bond</keyword>
<dbReference type="InterPro" id="IPR014716">
    <property type="entry name" value="Fibrinogen_a/b/g_C_1"/>
</dbReference>
<evidence type="ECO:0000313" key="6">
    <source>
        <dbReference type="Proteomes" id="UP000683360"/>
    </source>
</evidence>
<dbReference type="InterPro" id="IPR029063">
    <property type="entry name" value="SAM-dependent_MTases_sf"/>
</dbReference>
<dbReference type="Gene3D" id="3.90.215.10">
    <property type="entry name" value="Gamma Fibrinogen, chain A, domain 1"/>
    <property type="match status" value="1"/>
</dbReference>
<dbReference type="InterPro" id="IPR053173">
    <property type="entry name" value="SAM-binding_MTase"/>
</dbReference>
<feature type="domain" description="Sushi" evidence="3">
    <location>
        <begin position="148"/>
        <end position="208"/>
    </location>
</feature>
<dbReference type="EMBL" id="CAJPWZ010002356">
    <property type="protein sequence ID" value="CAG2236454.1"/>
    <property type="molecule type" value="Genomic_DNA"/>
</dbReference>
<dbReference type="AlphaFoldDB" id="A0A8S3TY97"/>
<dbReference type="CDD" id="cd00033">
    <property type="entry name" value="CCP"/>
    <property type="match status" value="1"/>
</dbReference>
<gene>
    <name evidence="5" type="ORF">MEDL_48977</name>
</gene>
<feature type="domain" description="Fibrinogen C-terminal" evidence="4">
    <location>
        <begin position="185"/>
        <end position="276"/>
    </location>
</feature>
<dbReference type="NCBIfam" id="NF040941">
    <property type="entry name" value="GGGWT_bact"/>
    <property type="match status" value="1"/>
</dbReference>
<proteinExistence type="predicted"/>
<dbReference type="SMART" id="SM00186">
    <property type="entry name" value="FBG"/>
    <property type="match status" value="1"/>
</dbReference>
<comment type="caution">
    <text evidence="5">The sequence shown here is derived from an EMBL/GenBank/DDBJ whole genome shotgun (WGS) entry which is preliminary data.</text>
</comment>
<evidence type="ECO:0000313" key="5">
    <source>
        <dbReference type="EMBL" id="CAG2236454.1"/>
    </source>
</evidence>
<dbReference type="SUPFAM" id="SSF56496">
    <property type="entry name" value="Fibrinogen C-terminal domain-like"/>
    <property type="match status" value="1"/>
</dbReference>
<dbReference type="PROSITE" id="PS50923">
    <property type="entry name" value="SUSHI"/>
    <property type="match status" value="1"/>
</dbReference>
<accession>A0A8S3TY97</accession>
<keyword evidence="6" id="KW-1185">Reference proteome</keyword>
<evidence type="ECO:0000256" key="2">
    <source>
        <dbReference type="PROSITE-ProRule" id="PRU00302"/>
    </source>
</evidence>
<organism evidence="5 6">
    <name type="scientific">Mytilus edulis</name>
    <name type="common">Blue mussel</name>
    <dbReference type="NCBI Taxonomy" id="6550"/>
    <lineage>
        <taxon>Eukaryota</taxon>
        <taxon>Metazoa</taxon>
        <taxon>Spiralia</taxon>
        <taxon>Lophotrochozoa</taxon>
        <taxon>Mollusca</taxon>
        <taxon>Bivalvia</taxon>
        <taxon>Autobranchia</taxon>
        <taxon>Pteriomorphia</taxon>
        <taxon>Mytilida</taxon>
        <taxon>Mytiloidea</taxon>
        <taxon>Mytilidae</taxon>
        <taxon>Mytilinae</taxon>
        <taxon>Mytilus</taxon>
    </lineage>
</organism>
<comment type="caution">
    <text evidence="2">Lacks conserved residue(s) required for the propagation of feature annotation.</text>
</comment>
<dbReference type="PANTHER" id="PTHR45128">
    <property type="entry name" value="METHYLTRANSFERASE TYPE 11"/>
    <property type="match status" value="1"/>
</dbReference>
<dbReference type="Gene3D" id="2.10.70.10">
    <property type="entry name" value="Complement Module, domain 1"/>
    <property type="match status" value="1"/>
</dbReference>
<dbReference type="InterPro" id="IPR002181">
    <property type="entry name" value="Fibrinogen_a/b/g_C_dom"/>
</dbReference>
<dbReference type="SUPFAM" id="SSF53335">
    <property type="entry name" value="S-adenosyl-L-methionine-dependent methyltransferases"/>
    <property type="match status" value="1"/>
</dbReference>
<dbReference type="PROSITE" id="PS51406">
    <property type="entry name" value="FIBRINOGEN_C_2"/>
    <property type="match status" value="1"/>
</dbReference>
<evidence type="ECO:0008006" key="7">
    <source>
        <dbReference type="Google" id="ProtNLM"/>
    </source>
</evidence>
<dbReference type="InterPro" id="IPR000436">
    <property type="entry name" value="Sushi_SCR_CCP_dom"/>
</dbReference>
<dbReference type="InterPro" id="IPR036056">
    <property type="entry name" value="Fibrinogen-like_C"/>
</dbReference>
<reference evidence="5" key="1">
    <citation type="submission" date="2021-03" db="EMBL/GenBank/DDBJ databases">
        <authorList>
            <person name="Bekaert M."/>
        </authorList>
    </citation>
    <scope>NUCLEOTIDE SEQUENCE</scope>
</reference>
<dbReference type="Gene3D" id="3.40.50.150">
    <property type="entry name" value="Vaccinia Virus protein VP39"/>
    <property type="match status" value="1"/>
</dbReference>
<sequence>MNLSNRAITVFVYVILAKHCESLMKDVCDRDDLECQHPNKIDKTGHLETGKSQQDNILRRITRVSMLECIKECFVTSQCMAVNYRKNWKLCDLLAELPPDKNLRNELGSIYTKVSTWNKALAGACADHQCQDGNKCEKKGGEIMCTPAYCSDPAPEIPNATCIEEFGLYRSRGVGNQFKCNKGFKVIGNPFVVCNEDVEWKILFCCIENSVYTIYPTTGSSLDVYCDMVTESGGWTVIQRRINGTVDFYRNWAAYEYGFRIKKHEFWLGYDYSNQLDTLLWLDHNKKSCDSKWINENLFPVGFKEIVENDHLDETWTKKFDWITLVDTLHDLPNPNFSISDIKRVLKDDGIVSAVDPCVHSDHKKNQGNQSAATLYVLSTFMCLPSSMSREPAAANGIGWGMQNRAEFIKSHGLKILGDEHNGLIQFRKA</sequence>
<evidence type="ECO:0000256" key="1">
    <source>
        <dbReference type="ARBA" id="ARBA00023157"/>
    </source>
</evidence>
<evidence type="ECO:0000259" key="3">
    <source>
        <dbReference type="PROSITE" id="PS50923"/>
    </source>
</evidence>
<dbReference type="Pfam" id="PF00147">
    <property type="entry name" value="Fibrinogen_C"/>
    <property type="match status" value="1"/>
</dbReference>